<protein>
    <submittedName>
        <fullName evidence="3">Ig-like domain-containing protein</fullName>
    </submittedName>
</protein>
<sequence>MPTLLIALMILVLFPFQSSAQTYAGPIVISKGGTYTGNWESRDSNIAAVEITTSEPVVIVNSNIRSAGRLIRFTGAVANITVRHTNGYGLTPTPWKDYKKPRNFLAADEFKNIVVENCYLQNVAGINIGGRYQGNGSTSETIKIRYNKVKNIDGRIYGGWVAVNFVGFNFRNAISHAEVAWNEVVNDPNNSVVEDNINMHNTRGTSNSKIKIHNNYIQGAFPIEAGASHYSGGGIITDGDGDISICPAYIEANHNQIVGLGNYAMGIAGGNNIHYHNNRAINAATFPDGSRYKMNTTGLWSKDYYKHNTTFSNIVENNTVGVTCWGYVNNRNDVSVAEASTFRNNTFLPFVAITKQMEADEYTTWNQKLKQNGVVLGPNGSPASAPANQAPSVAISSPTANAVFVQGTSVMIEANASDSDGTITKVEFYNGSVKLGEDTNAPYSFSWNNVSPGSYSLTAKAFDNSSASKTSSSVSITVKENTPAPAPAPAPSPAPTPAPTPVATGKITREFWASVAGGNV</sequence>
<evidence type="ECO:0000256" key="1">
    <source>
        <dbReference type="SAM" id="MobiDB-lite"/>
    </source>
</evidence>
<keyword evidence="4" id="KW-1185">Reference proteome</keyword>
<keyword evidence="2" id="KW-0732">Signal</keyword>
<proteinExistence type="predicted"/>
<organism evidence="3 4">
    <name type="scientific">Pontibacter rugosus</name>
    <dbReference type="NCBI Taxonomy" id="1745966"/>
    <lineage>
        <taxon>Bacteria</taxon>
        <taxon>Pseudomonadati</taxon>
        <taxon>Bacteroidota</taxon>
        <taxon>Cytophagia</taxon>
        <taxon>Cytophagales</taxon>
        <taxon>Hymenobacteraceae</taxon>
        <taxon>Pontibacter</taxon>
    </lineage>
</organism>
<dbReference type="EMBL" id="JBHTLD010000238">
    <property type="protein sequence ID" value="MFD1188255.1"/>
    <property type="molecule type" value="Genomic_DNA"/>
</dbReference>
<comment type="caution">
    <text evidence="3">The sequence shown here is derived from an EMBL/GenBank/DDBJ whole genome shotgun (WGS) entry which is preliminary data.</text>
</comment>
<dbReference type="Gene3D" id="2.60.40.10">
    <property type="entry name" value="Immunoglobulins"/>
    <property type="match status" value="1"/>
</dbReference>
<feature type="signal peptide" evidence="2">
    <location>
        <begin position="1"/>
        <end position="20"/>
    </location>
</feature>
<dbReference type="InterPro" id="IPR011050">
    <property type="entry name" value="Pectin_lyase_fold/virulence"/>
</dbReference>
<feature type="compositionally biased region" description="Low complexity" evidence="1">
    <location>
        <begin position="473"/>
        <end position="483"/>
    </location>
</feature>
<reference evidence="4" key="1">
    <citation type="journal article" date="2019" name="Int. J. Syst. Evol. Microbiol.">
        <title>The Global Catalogue of Microorganisms (GCM) 10K type strain sequencing project: providing services to taxonomists for standard genome sequencing and annotation.</title>
        <authorList>
            <consortium name="The Broad Institute Genomics Platform"/>
            <consortium name="The Broad Institute Genome Sequencing Center for Infectious Disease"/>
            <person name="Wu L."/>
            <person name="Ma J."/>
        </authorList>
    </citation>
    <scope>NUCLEOTIDE SEQUENCE [LARGE SCALE GENOMIC DNA]</scope>
    <source>
        <strain evidence="4">JCM 31319</strain>
    </source>
</reference>
<dbReference type="Proteomes" id="UP001597094">
    <property type="component" value="Unassembled WGS sequence"/>
</dbReference>
<evidence type="ECO:0000313" key="4">
    <source>
        <dbReference type="Proteomes" id="UP001597094"/>
    </source>
</evidence>
<name>A0ABW3SXF7_9BACT</name>
<dbReference type="Pfam" id="PF17957">
    <property type="entry name" value="Big_7"/>
    <property type="match status" value="1"/>
</dbReference>
<dbReference type="SUPFAM" id="SSF51126">
    <property type="entry name" value="Pectin lyase-like"/>
    <property type="match status" value="1"/>
</dbReference>
<feature type="non-terminal residue" evidence="3">
    <location>
        <position position="520"/>
    </location>
</feature>
<feature type="chain" id="PRO_5045929378" evidence="2">
    <location>
        <begin position="21"/>
        <end position="520"/>
    </location>
</feature>
<evidence type="ECO:0000256" key="2">
    <source>
        <dbReference type="SAM" id="SignalP"/>
    </source>
</evidence>
<gene>
    <name evidence="3" type="ORF">ACFQ2O_18725</name>
</gene>
<dbReference type="InterPro" id="IPR013783">
    <property type="entry name" value="Ig-like_fold"/>
</dbReference>
<accession>A0ABW3SXF7</accession>
<evidence type="ECO:0000313" key="3">
    <source>
        <dbReference type="EMBL" id="MFD1188255.1"/>
    </source>
</evidence>
<feature type="region of interest" description="Disordered" evidence="1">
    <location>
        <begin position="473"/>
        <end position="503"/>
    </location>
</feature>
<dbReference type="RefSeq" id="WP_377531515.1">
    <property type="nucleotide sequence ID" value="NZ_JBHTLD010000238.1"/>
</dbReference>
<feature type="compositionally biased region" description="Pro residues" evidence="1">
    <location>
        <begin position="484"/>
        <end position="500"/>
    </location>
</feature>